<keyword evidence="5 9" id="KW-0732">Signal</keyword>
<keyword evidence="3" id="KW-1134">Transmembrane beta strand</keyword>
<keyword evidence="7" id="KW-0998">Cell outer membrane</keyword>
<feature type="compositionally biased region" description="Gly residues" evidence="8">
    <location>
        <begin position="776"/>
        <end position="788"/>
    </location>
</feature>
<proteinExistence type="predicted"/>
<evidence type="ECO:0000256" key="5">
    <source>
        <dbReference type="ARBA" id="ARBA00022729"/>
    </source>
</evidence>
<keyword evidence="4" id="KW-0812">Transmembrane</keyword>
<reference evidence="11" key="2">
    <citation type="submission" date="2015-04" db="EMBL/GenBank/DDBJ databases">
        <title>The complete genome sequence of Erythrobacter sp. s21-N3.</title>
        <authorList>
            <person name="Zhuang L."/>
            <person name="Liu Y."/>
            <person name="Shao Z."/>
        </authorList>
    </citation>
    <scope>NUCLEOTIDE SEQUENCE [LARGE SCALE GENOMIC DNA]</scope>
    <source>
        <strain evidence="11">s21-N3</strain>
    </source>
</reference>
<evidence type="ECO:0000256" key="2">
    <source>
        <dbReference type="ARBA" id="ARBA00022448"/>
    </source>
</evidence>
<dbReference type="KEGG" id="ery:CP97_11300"/>
<feature type="signal peptide" evidence="9">
    <location>
        <begin position="1"/>
        <end position="27"/>
    </location>
</feature>
<evidence type="ECO:0000256" key="3">
    <source>
        <dbReference type="ARBA" id="ARBA00022452"/>
    </source>
</evidence>
<evidence type="ECO:0000313" key="11">
    <source>
        <dbReference type="Proteomes" id="UP000059113"/>
    </source>
</evidence>
<feature type="region of interest" description="Disordered" evidence="8">
    <location>
        <begin position="33"/>
        <end position="52"/>
    </location>
</feature>
<name>A0A0H4VKK0_9SPHN</name>
<sequence length="960" mass="102643">MNIRISTSLAAIAAVLVCPPLSTVALAKSAPAAAQQADQDPETSPDPVQSEDDINEIVVYGARLIGRVDAPQPPILELDQEDIAAYGAGSIAELIEALGPQVSSGRGRGSSGQPVILVNGVRIGSFRELRSYPPEAIERTEIYSEEVAQSFGYSPDQRVVNIILKDKYSSRELELEYGQPFDGGYSTQQVEGTYLRIDGPSRLNVNVEWDNSSSLTEGERGVEQSIGSHPIIATDPDPANFRSLVSDSAGVEATVNWNTALGDSGNQLSLNGTYERNDSLSLQGLDSVVLEDPSGNTALRSFNPADPLAVDRRTNSYSIGSTFNAGFEGWQVTGTLDGTYSDTRSRTQLSLDTTALMDAALAGDLALDADLGEFAEAGFDETQSESWSLSALATARGSVIELPAGDVQMTLDAGYDWNAIESIDTRNPGVLTDLSRNQFSTGVNVSIPITSRDYEFGGAIGDVTLNLNGGIDELSDFGTLFDWSAGLTWGVFDGITLSATYIARDSAPTLSQLGSPEIVTPNVATFDIANNETVLATVITGGNPDLPAQSQNDWKLGLNWELPFIDRGSFQIEYFNNHSENVTDGFPVLTSAIEAAFPDRIERDTNGQLTQLDQRFVTFAEQDVERLRFGLNLNGQFGGGEEATGGRQGRGGGDAASAGRQGGDQSGRPAGARDPERLAAMRAQFCESEPDALLAQFNAALRAEANGEAAPTGPDGEPLSIPGRMLQRLTGEDGKIDPERFATMRERICSSDPAQLARGPGERAPGAGAQARGDRQGGGGQRGGGGRGLARLSGGSDGPPTGRWFLNVQYELELENSVLIAPGIDRLDLLEGDALSGGGQPRHSINWRSGVFYDGYGLLLFARYTGESNIAGSGLPGSTDLMFHNYATVNIRSFIDLGKRDKLVAAAPFFENTRIGFDIDNIFDTRQRVTDSNGDTPLRYQPFLIDPTGRSFEIEFRKLF</sequence>
<keyword evidence="2" id="KW-0813">Transport</keyword>
<dbReference type="Gene3D" id="2.170.130.10">
    <property type="entry name" value="TonB-dependent receptor, plug domain"/>
    <property type="match status" value="1"/>
</dbReference>
<dbReference type="PANTHER" id="PTHR30069:SF29">
    <property type="entry name" value="HEMOGLOBIN AND HEMOGLOBIN-HAPTOGLOBIN-BINDING PROTEIN 1-RELATED"/>
    <property type="match status" value="1"/>
</dbReference>
<feature type="compositionally biased region" description="Low complexity" evidence="8">
    <location>
        <begin position="757"/>
        <end position="771"/>
    </location>
</feature>
<feature type="chain" id="PRO_5007772131" description="TonB-dependent receptor" evidence="9">
    <location>
        <begin position="28"/>
        <end position="960"/>
    </location>
</feature>
<protein>
    <recommendedName>
        <fullName evidence="12">TonB-dependent receptor</fullName>
    </recommendedName>
</protein>
<feature type="compositionally biased region" description="Acidic residues" evidence="8">
    <location>
        <begin position="39"/>
        <end position="52"/>
    </location>
</feature>
<dbReference type="RefSeq" id="WP_082863808.1">
    <property type="nucleotide sequence ID" value="NZ_CP011310.1"/>
</dbReference>
<dbReference type="GO" id="GO:0015344">
    <property type="term" value="F:siderophore uptake transmembrane transporter activity"/>
    <property type="evidence" value="ECO:0007669"/>
    <property type="project" value="TreeGrafter"/>
</dbReference>
<evidence type="ECO:0000313" key="10">
    <source>
        <dbReference type="EMBL" id="AKQ43406.2"/>
    </source>
</evidence>
<evidence type="ECO:0000256" key="9">
    <source>
        <dbReference type="SAM" id="SignalP"/>
    </source>
</evidence>
<dbReference type="GO" id="GO:0044718">
    <property type="term" value="P:siderophore transmembrane transport"/>
    <property type="evidence" value="ECO:0007669"/>
    <property type="project" value="TreeGrafter"/>
</dbReference>
<accession>A0A0H4VKK0</accession>
<dbReference type="EMBL" id="CP011310">
    <property type="protein sequence ID" value="AKQ43406.2"/>
    <property type="molecule type" value="Genomic_DNA"/>
</dbReference>
<evidence type="ECO:0000256" key="7">
    <source>
        <dbReference type="ARBA" id="ARBA00023237"/>
    </source>
</evidence>
<dbReference type="InterPro" id="IPR037066">
    <property type="entry name" value="Plug_dom_sf"/>
</dbReference>
<reference evidence="10 11" key="1">
    <citation type="journal article" date="2015" name="Int. J. Syst. Evol. Microbiol.">
        <title>Erythrobacter atlanticus sp. nov., a bacterium from ocean sediment able to degrade polycyclic aromatic hydrocarbons.</title>
        <authorList>
            <person name="Zhuang L."/>
            <person name="Liu Y."/>
            <person name="Wang L."/>
            <person name="Wang W."/>
            <person name="Shao Z."/>
        </authorList>
    </citation>
    <scope>NUCLEOTIDE SEQUENCE [LARGE SCALE GENOMIC DNA]</scope>
    <source>
        <strain evidence="11">s21-N3</strain>
    </source>
</reference>
<dbReference type="STRING" id="1648404.CP97_11300"/>
<evidence type="ECO:0000256" key="6">
    <source>
        <dbReference type="ARBA" id="ARBA00023136"/>
    </source>
</evidence>
<keyword evidence="11" id="KW-1185">Reference proteome</keyword>
<evidence type="ECO:0000256" key="1">
    <source>
        <dbReference type="ARBA" id="ARBA00004571"/>
    </source>
</evidence>
<dbReference type="AlphaFoldDB" id="A0A0H4VKK0"/>
<dbReference type="InterPro" id="IPR036942">
    <property type="entry name" value="Beta-barrel_TonB_sf"/>
</dbReference>
<organism evidence="10 11">
    <name type="scientific">Aurantiacibacter atlanticus</name>
    <dbReference type="NCBI Taxonomy" id="1648404"/>
    <lineage>
        <taxon>Bacteria</taxon>
        <taxon>Pseudomonadati</taxon>
        <taxon>Pseudomonadota</taxon>
        <taxon>Alphaproteobacteria</taxon>
        <taxon>Sphingomonadales</taxon>
        <taxon>Erythrobacteraceae</taxon>
        <taxon>Aurantiacibacter</taxon>
    </lineage>
</organism>
<dbReference type="GO" id="GO:0009279">
    <property type="term" value="C:cell outer membrane"/>
    <property type="evidence" value="ECO:0007669"/>
    <property type="project" value="UniProtKB-SubCell"/>
</dbReference>
<gene>
    <name evidence="10" type="ORF">CP97_11300</name>
</gene>
<dbReference type="Gene3D" id="2.40.170.20">
    <property type="entry name" value="TonB-dependent receptor, beta-barrel domain"/>
    <property type="match status" value="1"/>
</dbReference>
<feature type="region of interest" description="Disordered" evidence="8">
    <location>
        <begin position="635"/>
        <end position="673"/>
    </location>
</feature>
<feature type="compositionally biased region" description="Gly residues" evidence="8">
    <location>
        <begin position="636"/>
        <end position="665"/>
    </location>
</feature>
<dbReference type="SUPFAM" id="SSF56935">
    <property type="entry name" value="Porins"/>
    <property type="match status" value="2"/>
</dbReference>
<evidence type="ECO:0000256" key="4">
    <source>
        <dbReference type="ARBA" id="ARBA00022692"/>
    </source>
</evidence>
<dbReference type="Proteomes" id="UP000059113">
    <property type="component" value="Chromosome"/>
</dbReference>
<dbReference type="InterPro" id="IPR039426">
    <property type="entry name" value="TonB-dep_rcpt-like"/>
</dbReference>
<feature type="region of interest" description="Disordered" evidence="8">
    <location>
        <begin position="750"/>
        <end position="796"/>
    </location>
</feature>
<dbReference type="PANTHER" id="PTHR30069">
    <property type="entry name" value="TONB-DEPENDENT OUTER MEMBRANE RECEPTOR"/>
    <property type="match status" value="1"/>
</dbReference>
<keyword evidence="6" id="KW-0472">Membrane</keyword>
<comment type="subcellular location">
    <subcellularLocation>
        <location evidence="1">Cell outer membrane</location>
        <topology evidence="1">Multi-pass membrane protein</topology>
    </subcellularLocation>
</comment>
<evidence type="ECO:0000256" key="8">
    <source>
        <dbReference type="SAM" id="MobiDB-lite"/>
    </source>
</evidence>
<evidence type="ECO:0008006" key="12">
    <source>
        <dbReference type="Google" id="ProtNLM"/>
    </source>
</evidence>